<gene>
    <name evidence="1" type="ORF">SDC9_00571</name>
</gene>
<proteinExistence type="predicted"/>
<organism evidence="1">
    <name type="scientific">bioreactor metagenome</name>
    <dbReference type="NCBI Taxonomy" id="1076179"/>
    <lineage>
        <taxon>unclassified sequences</taxon>
        <taxon>metagenomes</taxon>
        <taxon>ecological metagenomes</taxon>
    </lineage>
</organism>
<dbReference type="EMBL" id="VSSQ01000001">
    <property type="protein sequence ID" value="MPL55104.1"/>
    <property type="molecule type" value="Genomic_DNA"/>
</dbReference>
<dbReference type="AlphaFoldDB" id="A0A644SK86"/>
<evidence type="ECO:0000313" key="1">
    <source>
        <dbReference type="EMBL" id="MPL55104.1"/>
    </source>
</evidence>
<protein>
    <submittedName>
        <fullName evidence="1">Uncharacterized protein</fullName>
    </submittedName>
</protein>
<comment type="caution">
    <text evidence="1">The sequence shown here is derived from an EMBL/GenBank/DDBJ whole genome shotgun (WGS) entry which is preliminary data.</text>
</comment>
<name>A0A644SK86_9ZZZZ</name>
<reference evidence="1" key="1">
    <citation type="submission" date="2019-08" db="EMBL/GenBank/DDBJ databases">
        <authorList>
            <person name="Kucharzyk K."/>
            <person name="Murdoch R.W."/>
            <person name="Higgins S."/>
            <person name="Loffler F."/>
        </authorList>
    </citation>
    <scope>NUCLEOTIDE SEQUENCE</scope>
</reference>
<accession>A0A644SK86</accession>
<sequence length="209" mass="24434">MAFTKEITMKIFLSLLTFISMLNCQSKDEIENQTIYSTDFRKENFSKNLIGKSKSEIIKNIGHPLKITQMQEFDAFVYTRDINNISFYEGFDFIDFKNKSLDTEYLFFTFRNGKVKTIKFNGHKKIDTEKIIGKSKNEIVEQFGNPTKRIFCNRKNTILSYSDRGNGDIDNKMPKYYVKNIVLDEGNIAVKIIDTINNDLNRSRFACEE</sequence>